<evidence type="ECO:0000313" key="1">
    <source>
        <dbReference type="EMBL" id="VTT76338.1"/>
    </source>
</evidence>
<dbReference type="AlphaFoldDB" id="A0A5Q3GEY0"/>
<comment type="caution">
    <text evidence="1">The sequence shown here is derived from an EMBL/GenBank/DDBJ whole genome shotgun (WGS) entry which is preliminary data.</text>
</comment>
<dbReference type="Proteomes" id="UP000760494">
    <property type="component" value="Unassembled WGS sequence"/>
</dbReference>
<gene>
    <name evidence="1" type="ORF">C2S_10336</name>
</gene>
<dbReference type="EMBL" id="CABFJX010000383">
    <property type="protein sequence ID" value="VTT76338.1"/>
    <property type="molecule type" value="Genomic_DNA"/>
</dbReference>
<protein>
    <submittedName>
        <fullName evidence="1">Uncharacterized protein</fullName>
    </submittedName>
</protein>
<proteinExistence type="predicted"/>
<evidence type="ECO:0000313" key="2">
    <source>
        <dbReference type="Proteomes" id="UP000760494"/>
    </source>
</evidence>
<name>A0A5Q3GEY0_FUSFU</name>
<reference evidence="1" key="1">
    <citation type="submission" date="2019-05" db="EMBL/GenBank/DDBJ databases">
        <authorList>
            <person name="Piombo E."/>
        </authorList>
    </citation>
    <scope>NUCLEOTIDE SEQUENCE</scope>
    <source>
        <strain evidence="1">C2S</strain>
    </source>
</reference>
<organism evidence="1 2">
    <name type="scientific">Fusarium fujikuroi</name>
    <name type="common">Bakanae and foot rot disease fungus</name>
    <name type="synonym">Gibberella fujikuroi</name>
    <dbReference type="NCBI Taxonomy" id="5127"/>
    <lineage>
        <taxon>Eukaryota</taxon>
        <taxon>Fungi</taxon>
        <taxon>Dikarya</taxon>
        <taxon>Ascomycota</taxon>
        <taxon>Pezizomycotina</taxon>
        <taxon>Sordariomycetes</taxon>
        <taxon>Hypocreomycetidae</taxon>
        <taxon>Hypocreales</taxon>
        <taxon>Nectriaceae</taxon>
        <taxon>Fusarium</taxon>
        <taxon>Fusarium fujikuroi species complex</taxon>
    </lineage>
</organism>
<accession>A0A5Q3GEY0</accession>
<sequence length="147" mass="16283">MAKTSKDSSFRLVAGLRNVCSVCASPNVSNWHVSEISIQTHRVLADMTSELTIAWDCAVAGHNEVVVASYSQPRISSSCKHGISTWRTISYMLILSQALCEGQRMVTYVETVHCMLYSVVPRNSVCLLQTEQAVKRLLGYSPLMNDI</sequence>